<gene>
    <name evidence="3" type="ORF">F2P44_22685</name>
</gene>
<evidence type="ECO:0000259" key="1">
    <source>
        <dbReference type="Pfam" id="PF01610"/>
    </source>
</evidence>
<evidence type="ECO:0000313" key="3">
    <source>
        <dbReference type="EMBL" id="NHZ82062.1"/>
    </source>
</evidence>
<reference evidence="3 4" key="1">
    <citation type="submission" date="2019-10" db="EMBL/GenBank/DDBJ databases">
        <title>Taxonomy of Antarctic Massilia spp.: description of Massilia rubra sp. nov., Massilia aquatica sp. nov., Massilia mucilaginosa sp. nov., Massilia frigida sp. nov. isolated from streams, lakes and regoliths.</title>
        <authorList>
            <person name="Holochova P."/>
            <person name="Sedlacek I."/>
            <person name="Kralova S."/>
            <person name="Maslanova I."/>
            <person name="Busse H.-J."/>
            <person name="Stankova E."/>
            <person name="Vrbovska V."/>
            <person name="Kovarovic V."/>
            <person name="Bartak M."/>
            <person name="Svec P."/>
            <person name="Pantucek R."/>
        </authorList>
    </citation>
    <scope>NUCLEOTIDE SEQUENCE [LARGE SCALE GENOMIC DNA]</scope>
    <source>
        <strain evidence="3 4">CCM 8695</strain>
    </source>
</reference>
<proteinExistence type="predicted"/>
<keyword evidence="4" id="KW-1185">Reference proteome</keyword>
<dbReference type="InterPro" id="IPR047951">
    <property type="entry name" value="Transpos_ISL3"/>
</dbReference>
<dbReference type="InterPro" id="IPR002560">
    <property type="entry name" value="Transposase_DDE"/>
</dbReference>
<dbReference type="PANTHER" id="PTHR33498">
    <property type="entry name" value="TRANSPOSASE FOR INSERTION SEQUENCE ELEMENT IS1557"/>
    <property type="match status" value="1"/>
</dbReference>
<dbReference type="PANTHER" id="PTHR33498:SF1">
    <property type="entry name" value="TRANSPOSASE FOR INSERTION SEQUENCE ELEMENT IS1557"/>
    <property type="match status" value="1"/>
</dbReference>
<dbReference type="RefSeq" id="WP_167089720.1">
    <property type="nucleotide sequence ID" value="NZ_WHJG01000028.1"/>
</dbReference>
<protein>
    <submittedName>
        <fullName evidence="3">ISL3 family transposase</fullName>
    </submittedName>
</protein>
<dbReference type="InterPro" id="IPR032877">
    <property type="entry name" value="Transposase_HTH"/>
</dbReference>
<feature type="domain" description="Transposase IS204/IS1001/IS1096/IS1165 helix-turn-helix" evidence="2">
    <location>
        <begin position="12"/>
        <end position="55"/>
    </location>
</feature>
<comment type="caution">
    <text evidence="3">The sequence shown here is derived from an EMBL/GenBank/DDBJ whole genome shotgun (WGS) entry which is preliminary data.</text>
</comment>
<sequence length="367" mass="41559">RCRSCGKTSRIEVPWSRPGSHFTLLFEALAMSLCQTMTVAETARLLRVTAHRLWRSAGHYVAVARGKDDMSEVNLIGIDETSLRRGHQYVTVVHDFDAKRLLFATEGRDHETVGAFKADLIAHGGQPQRIEHVCICMDMGQAYIKGVTEQLPQAQISFDRFHVIALANEAMDKVRKLEMAEQPRVVRSALGTERKTVRALMWGMRRDAHSWTALQRDTMYLLQRSRLKTARAWRLKEALRDTYQHAVAANSAEAAQAALERWISWARRSRLEPFKKLALTLRERLPGVVRGMLDGRSNAYVEAMNGMLQQAKRAARGFRTAANFIAIAYLRMSKLAHLPVNPLQAAVKRSVSIRRYRGGRQVSPKTS</sequence>
<evidence type="ECO:0000313" key="4">
    <source>
        <dbReference type="Proteomes" id="UP000621455"/>
    </source>
</evidence>
<evidence type="ECO:0000259" key="2">
    <source>
        <dbReference type="Pfam" id="PF13542"/>
    </source>
</evidence>
<feature type="non-terminal residue" evidence="3">
    <location>
        <position position="1"/>
    </location>
</feature>
<accession>A0ABX0NAE9</accession>
<feature type="domain" description="Transposase IS204/IS1001/IS1096/IS1165 DDE" evidence="1">
    <location>
        <begin position="76"/>
        <end position="327"/>
    </location>
</feature>
<dbReference type="Pfam" id="PF13542">
    <property type="entry name" value="HTH_Tnp_ISL3"/>
    <property type="match status" value="1"/>
</dbReference>
<name>A0ABX0NAE9_9BURK</name>
<dbReference type="Proteomes" id="UP000621455">
    <property type="component" value="Unassembled WGS sequence"/>
</dbReference>
<dbReference type="Pfam" id="PF01610">
    <property type="entry name" value="DDE_Tnp_ISL3"/>
    <property type="match status" value="1"/>
</dbReference>
<dbReference type="EMBL" id="WHJG01000028">
    <property type="protein sequence ID" value="NHZ82062.1"/>
    <property type="molecule type" value="Genomic_DNA"/>
</dbReference>
<dbReference type="NCBIfam" id="NF033550">
    <property type="entry name" value="transpos_ISL3"/>
    <property type="match status" value="1"/>
</dbReference>
<organism evidence="3 4">
    <name type="scientific">Massilia frigida</name>
    <dbReference type="NCBI Taxonomy" id="2609281"/>
    <lineage>
        <taxon>Bacteria</taxon>
        <taxon>Pseudomonadati</taxon>
        <taxon>Pseudomonadota</taxon>
        <taxon>Betaproteobacteria</taxon>
        <taxon>Burkholderiales</taxon>
        <taxon>Oxalobacteraceae</taxon>
        <taxon>Telluria group</taxon>
        <taxon>Massilia</taxon>
    </lineage>
</organism>